<dbReference type="GO" id="GO:0006508">
    <property type="term" value="P:proteolysis"/>
    <property type="evidence" value="ECO:0007669"/>
    <property type="project" value="InterPro"/>
</dbReference>
<reference evidence="5" key="1">
    <citation type="submission" date="2020-05" db="UniProtKB">
        <authorList>
            <consortium name="EnsemblMetazoa"/>
        </authorList>
    </citation>
    <scope>IDENTIFICATION</scope>
    <source>
        <strain evidence="5">Aabys</strain>
    </source>
</reference>
<dbReference type="VEuPathDB" id="VectorBase:MDOMA2_005732"/>
<feature type="chain" id="PRO_5044560475" evidence="3">
    <location>
        <begin position="25"/>
        <end position="376"/>
    </location>
</feature>
<sequence>MCCALNYVYVLLLTTLLPTMVVLANNNNLPMLGSSSISKTLSVGGGAGGGITLARSLSRQTSIAATRVSITRSLSRQTSTRASLRRSLSRQTSRNADSLPYGYLENAVSTLEAQSAQWSQKFLAKREAEPHSAPYVVSIQLLTPDEGLVHYCAGTIINEHWILTAAHCLSNPQLVANSVVVAGCHDIHARNESPHVQLRHIDYYVRHELYLGGANPYDIALIYTKEPLIFDKFVQPVNLPEQDSEPEGYGTLYGWGNVSMTIVPKYPHKLQKANMPILDLELCEQVLASSGMQLHDTNLCTGPLTGGVSICTADSGGPLIQDDMIDINGNVKPTIIGIVSWGKMPCGQKNAPSVFVRVSAFTDWIEQIITTETQFE</sequence>
<evidence type="ECO:0000256" key="3">
    <source>
        <dbReference type="SAM" id="SignalP"/>
    </source>
</evidence>
<evidence type="ECO:0000256" key="1">
    <source>
        <dbReference type="ARBA" id="ARBA00023157"/>
    </source>
</evidence>
<dbReference type="VEuPathDB" id="VectorBase:MDOA005654"/>
<dbReference type="Pfam" id="PF00089">
    <property type="entry name" value="Trypsin"/>
    <property type="match status" value="1"/>
</dbReference>
<evidence type="ECO:0000313" key="5">
    <source>
        <dbReference type="EnsemblMetazoa" id="MDOA005654-PA"/>
    </source>
</evidence>
<dbReference type="PANTHER" id="PTHR24250">
    <property type="entry name" value="CHYMOTRYPSIN-RELATED"/>
    <property type="match status" value="1"/>
</dbReference>
<dbReference type="InterPro" id="IPR001314">
    <property type="entry name" value="Peptidase_S1A"/>
</dbReference>
<dbReference type="Proteomes" id="UP001652621">
    <property type="component" value="Unplaced"/>
</dbReference>
<proteinExistence type="predicted"/>
<dbReference type="InterPro" id="IPR018114">
    <property type="entry name" value="TRYPSIN_HIS"/>
</dbReference>
<dbReference type="OrthoDB" id="10061449at2759"/>
<evidence type="ECO:0000313" key="6">
    <source>
        <dbReference type="Proteomes" id="UP001652621"/>
    </source>
</evidence>
<protein>
    <submittedName>
        <fullName evidence="7">Venom peptide isomerase heavy chain</fullName>
    </submittedName>
</protein>
<evidence type="ECO:0000259" key="4">
    <source>
        <dbReference type="PROSITE" id="PS50240"/>
    </source>
</evidence>
<gene>
    <name evidence="5" type="primary">101897575</name>
    <name evidence="7" type="synonym">LOC101897575</name>
</gene>
<dbReference type="SMART" id="SM00020">
    <property type="entry name" value="Tryp_SPc"/>
    <property type="match status" value="1"/>
</dbReference>
<dbReference type="InterPro" id="IPR001254">
    <property type="entry name" value="Trypsin_dom"/>
</dbReference>
<keyword evidence="1" id="KW-1015">Disulfide bond</keyword>
<dbReference type="GeneID" id="101897575"/>
<dbReference type="AlphaFoldDB" id="A0A1I8MJT5"/>
<dbReference type="FunFam" id="2.40.10.10:FF:000068">
    <property type="entry name" value="transmembrane protease serine 2"/>
    <property type="match status" value="1"/>
</dbReference>
<dbReference type="PROSITE" id="PS50240">
    <property type="entry name" value="TRYPSIN_DOM"/>
    <property type="match status" value="1"/>
</dbReference>
<dbReference type="RefSeq" id="XP_005183654.1">
    <property type="nucleotide sequence ID" value="XM_005183597.3"/>
</dbReference>
<dbReference type="KEGG" id="mde:101897575"/>
<dbReference type="PROSITE" id="PS00134">
    <property type="entry name" value="TRYPSIN_HIS"/>
    <property type="match status" value="1"/>
</dbReference>
<evidence type="ECO:0000313" key="7">
    <source>
        <dbReference type="RefSeq" id="XP_005183654.1"/>
    </source>
</evidence>
<feature type="signal peptide" evidence="3">
    <location>
        <begin position="1"/>
        <end position="24"/>
    </location>
</feature>
<organism evidence="5">
    <name type="scientific">Musca domestica</name>
    <name type="common">House fly</name>
    <dbReference type="NCBI Taxonomy" id="7370"/>
    <lineage>
        <taxon>Eukaryota</taxon>
        <taxon>Metazoa</taxon>
        <taxon>Ecdysozoa</taxon>
        <taxon>Arthropoda</taxon>
        <taxon>Hexapoda</taxon>
        <taxon>Insecta</taxon>
        <taxon>Pterygota</taxon>
        <taxon>Neoptera</taxon>
        <taxon>Endopterygota</taxon>
        <taxon>Diptera</taxon>
        <taxon>Brachycera</taxon>
        <taxon>Muscomorpha</taxon>
        <taxon>Muscoidea</taxon>
        <taxon>Muscidae</taxon>
        <taxon>Musca</taxon>
    </lineage>
</organism>
<name>A0A1I8MJT5_MUSDO</name>
<dbReference type="CDD" id="cd00190">
    <property type="entry name" value="Tryp_SPc"/>
    <property type="match status" value="1"/>
</dbReference>
<keyword evidence="3" id="KW-0732">Signal</keyword>
<dbReference type="PANTHER" id="PTHR24250:SF50">
    <property type="entry name" value="PEPTIDASE S1 DOMAIN-CONTAINING PROTEIN"/>
    <property type="match status" value="1"/>
</dbReference>
<dbReference type="GO" id="GO:0016853">
    <property type="term" value="F:isomerase activity"/>
    <property type="evidence" value="ECO:0007669"/>
    <property type="project" value="UniProtKB-KW"/>
</dbReference>
<dbReference type="InterPro" id="IPR043504">
    <property type="entry name" value="Peptidase_S1_PA_chymotrypsin"/>
</dbReference>
<reference evidence="7" key="2">
    <citation type="submission" date="2025-04" db="UniProtKB">
        <authorList>
            <consortium name="RefSeq"/>
        </authorList>
    </citation>
    <scope>IDENTIFICATION</scope>
    <source>
        <strain evidence="7">Aabys</strain>
    </source>
</reference>
<feature type="region of interest" description="Disordered" evidence="2">
    <location>
        <begin position="74"/>
        <end position="93"/>
    </location>
</feature>
<keyword evidence="6" id="KW-1185">Reference proteome</keyword>
<dbReference type="InterPro" id="IPR009003">
    <property type="entry name" value="Peptidase_S1_PA"/>
</dbReference>
<dbReference type="STRING" id="7370.A0A1I8MJT5"/>
<evidence type="ECO:0000256" key="2">
    <source>
        <dbReference type="SAM" id="MobiDB-lite"/>
    </source>
</evidence>
<dbReference type="EnsemblMetazoa" id="MDOA005654-RA">
    <property type="protein sequence ID" value="MDOA005654-PA"/>
    <property type="gene ID" value="MDOA005654"/>
</dbReference>
<keyword evidence="7" id="KW-0413">Isomerase</keyword>
<accession>A0A1I8MJT5</accession>
<dbReference type="Gene3D" id="2.40.10.10">
    <property type="entry name" value="Trypsin-like serine proteases"/>
    <property type="match status" value="1"/>
</dbReference>
<feature type="domain" description="Peptidase S1" evidence="4">
    <location>
        <begin position="122"/>
        <end position="370"/>
    </location>
</feature>
<dbReference type="PRINTS" id="PR00722">
    <property type="entry name" value="CHYMOTRYPSIN"/>
</dbReference>
<dbReference type="SUPFAM" id="SSF50494">
    <property type="entry name" value="Trypsin-like serine proteases"/>
    <property type="match status" value="1"/>
</dbReference>
<dbReference type="GO" id="GO:0004252">
    <property type="term" value="F:serine-type endopeptidase activity"/>
    <property type="evidence" value="ECO:0007669"/>
    <property type="project" value="InterPro"/>
</dbReference>
<dbReference type="eggNOG" id="KOG3627">
    <property type="taxonomic scope" value="Eukaryota"/>
</dbReference>